<evidence type="ECO:0000313" key="5">
    <source>
        <dbReference type="Proteomes" id="UP001597041"/>
    </source>
</evidence>
<accession>A0ABW3NFV9</accession>
<dbReference type="Gene3D" id="2.20.230.10">
    <property type="entry name" value="Resuscitation-promoting factor rpfb"/>
    <property type="match status" value="1"/>
</dbReference>
<dbReference type="Proteomes" id="UP001597041">
    <property type="component" value="Unassembled WGS sequence"/>
</dbReference>
<sequence length="542" mass="61381">MYWFKRRTGICLIMVITFVLFGVPSVVMAGKVSDGSSIGSVSLENLTIEEAEEKMEEVVTSWQNGVPLLAENAYETIEIPRSVFHFDVESSMNQLEDRMARSWTNFFKKPQNVQQRLLVSISEEQLETLNLPERIDIDQTMDKALIQAKNLSEKTIPLTYMDEENIEQEDIAAVNLDISDMSPAMVRLIAQNIDGRLLESDQIFSLLDDIDSVNGLENEAGELSFVASGLYQLALQSNMEIIERHAQSHIAGYAEAGLDAEVSLEEEMDLQLYNPGDSAYTLQADVENNMLQLSLQAMVAESEFEYSIENRREIAPRKVYRYNSNLADGEEHIVQQGQSGISVEVYRISKEQGNTVTGKDLVGQDFYPPTPEVVEVAVSDPDEEIEEVIIGEEEYPDSEDTDDAMDRIYSDFIQSEQLCEEGEEACIEAVESLEQEPESSLYALLLYRLLLEMTAEEHLSDELYIPEEGTEEEEIMEEGTTEEDGRQVEESEAELPVEQFEENIEKMPPEEEIDKESETEDTEGTEKEKPEEDTEEESDCVK</sequence>
<dbReference type="InterPro" id="IPR007391">
    <property type="entry name" value="Vancomycin_resist_VanW"/>
</dbReference>
<feature type="compositionally biased region" description="Acidic residues" evidence="2">
    <location>
        <begin position="531"/>
        <end position="542"/>
    </location>
</feature>
<keyword evidence="1" id="KW-0732">Signal</keyword>
<dbReference type="InterPro" id="IPR011098">
    <property type="entry name" value="G5_dom"/>
</dbReference>
<evidence type="ECO:0000256" key="2">
    <source>
        <dbReference type="SAM" id="MobiDB-lite"/>
    </source>
</evidence>
<dbReference type="PROSITE" id="PS51109">
    <property type="entry name" value="G5"/>
    <property type="match status" value="1"/>
</dbReference>
<name>A0ABW3NFV9_9BACI</name>
<feature type="compositionally biased region" description="Acidic residues" evidence="2">
    <location>
        <begin position="510"/>
        <end position="523"/>
    </location>
</feature>
<dbReference type="RefSeq" id="WP_379592139.1">
    <property type="nucleotide sequence ID" value="NZ_JBHTKK010000012.1"/>
</dbReference>
<dbReference type="Pfam" id="PF07501">
    <property type="entry name" value="G5"/>
    <property type="match status" value="1"/>
</dbReference>
<dbReference type="PANTHER" id="PTHR35788">
    <property type="entry name" value="EXPORTED PROTEIN-RELATED"/>
    <property type="match status" value="1"/>
</dbReference>
<dbReference type="SMART" id="SM01208">
    <property type="entry name" value="G5"/>
    <property type="match status" value="1"/>
</dbReference>
<protein>
    <submittedName>
        <fullName evidence="4">VanW family protein</fullName>
    </submittedName>
</protein>
<dbReference type="EMBL" id="JBHTKK010000012">
    <property type="protein sequence ID" value="MFD1066562.1"/>
    <property type="molecule type" value="Genomic_DNA"/>
</dbReference>
<comment type="caution">
    <text evidence="4">The sequence shown here is derived from an EMBL/GenBank/DDBJ whole genome shotgun (WGS) entry which is preliminary data.</text>
</comment>
<dbReference type="PANTHER" id="PTHR35788:SF1">
    <property type="entry name" value="EXPORTED PROTEIN"/>
    <property type="match status" value="1"/>
</dbReference>
<reference evidence="5" key="1">
    <citation type="journal article" date="2019" name="Int. J. Syst. Evol. Microbiol.">
        <title>The Global Catalogue of Microorganisms (GCM) 10K type strain sequencing project: providing services to taxonomists for standard genome sequencing and annotation.</title>
        <authorList>
            <consortium name="The Broad Institute Genomics Platform"/>
            <consortium name="The Broad Institute Genome Sequencing Center for Infectious Disease"/>
            <person name="Wu L."/>
            <person name="Ma J."/>
        </authorList>
    </citation>
    <scope>NUCLEOTIDE SEQUENCE [LARGE SCALE GENOMIC DNA]</scope>
    <source>
        <strain evidence="5">CCUG 56608</strain>
    </source>
</reference>
<evidence type="ECO:0000313" key="4">
    <source>
        <dbReference type="EMBL" id="MFD1066562.1"/>
    </source>
</evidence>
<feature type="compositionally biased region" description="Acidic residues" evidence="2">
    <location>
        <begin position="490"/>
        <end position="502"/>
    </location>
</feature>
<dbReference type="Pfam" id="PF04294">
    <property type="entry name" value="VanW"/>
    <property type="match status" value="1"/>
</dbReference>
<evidence type="ECO:0000259" key="3">
    <source>
        <dbReference type="PROSITE" id="PS51109"/>
    </source>
</evidence>
<evidence type="ECO:0000256" key="1">
    <source>
        <dbReference type="ARBA" id="ARBA00022729"/>
    </source>
</evidence>
<dbReference type="InterPro" id="IPR052913">
    <property type="entry name" value="Glycopeptide_resist_protein"/>
</dbReference>
<feature type="domain" description="G5" evidence="3">
    <location>
        <begin position="299"/>
        <end position="380"/>
    </location>
</feature>
<proteinExistence type="predicted"/>
<feature type="compositionally biased region" description="Acidic residues" evidence="2">
    <location>
        <begin position="464"/>
        <end position="482"/>
    </location>
</feature>
<keyword evidence="5" id="KW-1185">Reference proteome</keyword>
<organism evidence="4 5">
    <name type="scientific">Oceanobacillus locisalsi</name>
    <dbReference type="NCBI Taxonomy" id="546107"/>
    <lineage>
        <taxon>Bacteria</taxon>
        <taxon>Bacillati</taxon>
        <taxon>Bacillota</taxon>
        <taxon>Bacilli</taxon>
        <taxon>Bacillales</taxon>
        <taxon>Bacillaceae</taxon>
        <taxon>Oceanobacillus</taxon>
    </lineage>
</organism>
<feature type="region of interest" description="Disordered" evidence="2">
    <location>
        <begin position="461"/>
        <end position="542"/>
    </location>
</feature>
<gene>
    <name evidence="4" type="ORF">ACFQ19_11060</name>
</gene>